<protein>
    <submittedName>
        <fullName evidence="2">Putative membrane protein required for N-linked glycosylation (STT3)</fullName>
        <ecNumber evidence="2">2.4.99.18</ecNumber>
    </submittedName>
</protein>
<evidence type="ECO:0000313" key="2">
    <source>
        <dbReference type="EMBL" id="AIE94236.1"/>
    </source>
</evidence>
<organism evidence="2">
    <name type="scientific">uncultured marine thaumarchaeote AD1000_44_B05</name>
    <dbReference type="NCBI Taxonomy" id="1455917"/>
    <lineage>
        <taxon>Archaea</taxon>
        <taxon>Nitrososphaerota</taxon>
        <taxon>environmental samples</taxon>
    </lineage>
</organism>
<keyword evidence="1" id="KW-0812">Transmembrane</keyword>
<dbReference type="GO" id="GO:0004579">
    <property type="term" value="F:dolichyl-diphosphooligosaccharide-protein glycotransferase activity"/>
    <property type="evidence" value="ECO:0007669"/>
    <property type="project" value="UniProtKB-EC"/>
</dbReference>
<proteinExistence type="predicted"/>
<sequence length="92" mass="10168">MLGGTIIAGIVVVSSNVISLPSFRYLNAANPFFITTDMLTDSVSEHATTTLDISFYMLSVLMIFAGIGAWLLFQKKLTSLRILSTKWRHLLS</sequence>
<accession>A0A075FXN8</accession>
<keyword evidence="1" id="KW-1133">Transmembrane helix</keyword>
<feature type="transmembrane region" description="Helical" evidence="1">
    <location>
        <begin position="53"/>
        <end position="73"/>
    </location>
</feature>
<gene>
    <name evidence="2" type="primary">STT3</name>
</gene>
<keyword evidence="2" id="KW-0808">Transferase</keyword>
<name>A0A075FXN8_9ARCH</name>
<keyword evidence="1" id="KW-0472">Membrane</keyword>
<dbReference type="EMBL" id="KF900417">
    <property type="protein sequence ID" value="AIE94236.1"/>
    <property type="molecule type" value="Genomic_DNA"/>
</dbReference>
<keyword evidence="2" id="KW-0328">Glycosyltransferase</keyword>
<evidence type="ECO:0000256" key="1">
    <source>
        <dbReference type="SAM" id="Phobius"/>
    </source>
</evidence>
<dbReference type="AlphaFoldDB" id="A0A075FXN8"/>
<dbReference type="EC" id="2.4.99.18" evidence="2"/>
<reference evidence="2" key="1">
    <citation type="journal article" date="2014" name="Genome Biol. Evol.">
        <title>Pangenome evidence for extensive interdomain horizontal transfer affecting lineage core and shell genes in uncultured planktonic thaumarchaeota and euryarchaeota.</title>
        <authorList>
            <person name="Deschamps P."/>
            <person name="Zivanovic Y."/>
            <person name="Moreira D."/>
            <person name="Rodriguez-Valera F."/>
            <person name="Lopez-Garcia P."/>
        </authorList>
    </citation>
    <scope>NUCLEOTIDE SEQUENCE</scope>
</reference>